<dbReference type="PROSITE" id="PS52035">
    <property type="entry name" value="PEPTIDASE_M14"/>
    <property type="match status" value="1"/>
</dbReference>
<feature type="domain" description="WW" evidence="13">
    <location>
        <begin position="193"/>
        <end position="221"/>
    </location>
</feature>
<dbReference type="GO" id="GO:0008270">
    <property type="term" value="F:zinc ion binding"/>
    <property type="evidence" value="ECO:0007669"/>
    <property type="project" value="InterPro"/>
</dbReference>
<evidence type="ECO:0000256" key="7">
    <source>
        <dbReference type="ARBA" id="ARBA00022801"/>
    </source>
</evidence>
<keyword evidence="6" id="KW-0479">Metal-binding</keyword>
<evidence type="ECO:0000313" key="15">
    <source>
        <dbReference type="EMBL" id="RXM33302.1"/>
    </source>
</evidence>
<comment type="similarity">
    <text evidence="3 11">Belongs to the peptidase M14 family.</text>
</comment>
<evidence type="ECO:0000256" key="1">
    <source>
        <dbReference type="ARBA" id="ARBA00001947"/>
    </source>
</evidence>
<evidence type="ECO:0000256" key="3">
    <source>
        <dbReference type="ARBA" id="ARBA00005988"/>
    </source>
</evidence>
<evidence type="ECO:0000256" key="9">
    <source>
        <dbReference type="ARBA" id="ARBA00023049"/>
    </source>
</evidence>
<reference evidence="15 16" key="1">
    <citation type="submission" date="2019-01" db="EMBL/GenBank/DDBJ databases">
        <title>Draft Genome and Complete Hox-Cluster Characterization of the Sterlet Sturgeon (Acipenser ruthenus).</title>
        <authorList>
            <person name="Wei Q."/>
        </authorList>
    </citation>
    <scope>NUCLEOTIDE SEQUENCE [LARGE SCALE GENOMIC DNA]</scope>
    <source>
        <strain evidence="15">WHYD16114868_AA</strain>
        <tissue evidence="15">Blood</tissue>
    </source>
</reference>
<dbReference type="Proteomes" id="UP000289886">
    <property type="component" value="Unassembled WGS sequence"/>
</dbReference>
<dbReference type="Gene3D" id="2.20.70.10">
    <property type="match status" value="2"/>
</dbReference>
<name>A0A444UDQ2_ACIRT</name>
<dbReference type="PANTHER" id="PTHR46697">
    <property type="entry name" value="FORMIN-BINDING PROTEIN 4"/>
    <property type="match status" value="1"/>
</dbReference>
<accession>A0A444UDQ2</accession>
<feature type="region of interest" description="Disordered" evidence="12">
    <location>
        <begin position="507"/>
        <end position="536"/>
    </location>
</feature>
<feature type="compositionally biased region" description="Basic and acidic residues" evidence="12">
    <location>
        <begin position="340"/>
        <end position="350"/>
    </location>
</feature>
<feature type="compositionally biased region" description="Low complexity" evidence="12">
    <location>
        <begin position="354"/>
        <end position="364"/>
    </location>
</feature>
<keyword evidence="4 15" id="KW-0121">Carboxypeptidase</keyword>
<feature type="region of interest" description="Disordered" evidence="12">
    <location>
        <begin position="1"/>
        <end position="110"/>
    </location>
</feature>
<dbReference type="SUPFAM" id="SSF51045">
    <property type="entry name" value="WW domain"/>
    <property type="match status" value="2"/>
</dbReference>
<dbReference type="InterPro" id="IPR053076">
    <property type="entry name" value="WW_domain_protein"/>
</dbReference>
<feature type="active site" description="Proton donor/acceptor" evidence="11">
    <location>
        <position position="1349"/>
    </location>
</feature>
<feature type="region of interest" description="Disordered" evidence="12">
    <location>
        <begin position="320"/>
        <end position="400"/>
    </location>
</feature>
<dbReference type="InterPro" id="IPR001202">
    <property type="entry name" value="WW_dom"/>
</dbReference>
<feature type="compositionally biased region" description="Polar residues" evidence="12">
    <location>
        <begin position="126"/>
        <end position="138"/>
    </location>
</feature>
<dbReference type="InterPro" id="IPR000834">
    <property type="entry name" value="Peptidase_M14"/>
</dbReference>
<feature type="domain" description="Peptidase M14" evidence="14">
    <location>
        <begin position="1114"/>
        <end position="1385"/>
    </location>
</feature>
<comment type="cofactor">
    <cofactor evidence="1">
        <name>Zn(2+)</name>
        <dbReference type="ChEBI" id="CHEBI:29105"/>
    </cofactor>
</comment>
<comment type="caution">
    <text evidence="15">The sequence shown here is derived from an EMBL/GenBank/DDBJ whole genome shotgun (WGS) entry which is preliminary data.</text>
</comment>
<dbReference type="Pfam" id="PF18027">
    <property type="entry name" value="Pepdidase_M14_N"/>
    <property type="match status" value="1"/>
</dbReference>
<dbReference type="SUPFAM" id="SSF53187">
    <property type="entry name" value="Zn-dependent exopeptidases"/>
    <property type="match status" value="1"/>
</dbReference>
<dbReference type="InterPro" id="IPR036020">
    <property type="entry name" value="WW_dom_sf"/>
</dbReference>
<feature type="domain" description="WW" evidence="13">
    <location>
        <begin position="477"/>
        <end position="511"/>
    </location>
</feature>
<feature type="region of interest" description="Disordered" evidence="12">
    <location>
        <begin position="126"/>
        <end position="168"/>
    </location>
</feature>
<feature type="compositionally biased region" description="Pro residues" evidence="12">
    <location>
        <begin position="638"/>
        <end position="649"/>
    </location>
</feature>
<evidence type="ECO:0000256" key="5">
    <source>
        <dbReference type="ARBA" id="ARBA00022670"/>
    </source>
</evidence>
<dbReference type="CDD" id="cd06907">
    <property type="entry name" value="M14_AGBL2-3_like"/>
    <property type="match status" value="1"/>
</dbReference>
<keyword evidence="8" id="KW-0862">Zinc</keyword>
<dbReference type="Gene3D" id="3.40.630.10">
    <property type="entry name" value="Zn peptidases"/>
    <property type="match status" value="1"/>
</dbReference>
<dbReference type="FunFam" id="3.40.630.10:FF:000011">
    <property type="entry name" value="cytosolic carboxypeptidase 2 isoform X1"/>
    <property type="match status" value="1"/>
</dbReference>
<dbReference type="GO" id="GO:0005829">
    <property type="term" value="C:cytosol"/>
    <property type="evidence" value="ECO:0007669"/>
    <property type="project" value="UniProtKB-SubCell"/>
</dbReference>
<protein>
    <submittedName>
        <fullName evidence="15">Cytosolic carboxypeptidase 2</fullName>
    </submittedName>
</protein>
<organism evidence="15 16">
    <name type="scientific">Acipenser ruthenus</name>
    <name type="common">Sterlet sturgeon</name>
    <dbReference type="NCBI Taxonomy" id="7906"/>
    <lineage>
        <taxon>Eukaryota</taxon>
        <taxon>Metazoa</taxon>
        <taxon>Chordata</taxon>
        <taxon>Craniata</taxon>
        <taxon>Vertebrata</taxon>
        <taxon>Euteleostomi</taxon>
        <taxon>Actinopterygii</taxon>
        <taxon>Chondrostei</taxon>
        <taxon>Acipenseriformes</taxon>
        <taxon>Acipenseridae</taxon>
        <taxon>Acipenser</taxon>
    </lineage>
</organism>
<evidence type="ECO:0000256" key="10">
    <source>
        <dbReference type="ARBA" id="ARBA00029302"/>
    </source>
</evidence>
<evidence type="ECO:0000259" key="13">
    <source>
        <dbReference type="PROSITE" id="PS50020"/>
    </source>
</evidence>
<evidence type="ECO:0000256" key="11">
    <source>
        <dbReference type="PROSITE-ProRule" id="PRU01379"/>
    </source>
</evidence>
<dbReference type="GO" id="GO:0006508">
    <property type="term" value="P:proteolysis"/>
    <property type="evidence" value="ECO:0007669"/>
    <property type="project" value="UniProtKB-KW"/>
</dbReference>
<feature type="compositionally biased region" description="Low complexity" evidence="12">
    <location>
        <begin position="650"/>
        <end position="659"/>
    </location>
</feature>
<evidence type="ECO:0000259" key="14">
    <source>
        <dbReference type="PROSITE" id="PS52035"/>
    </source>
</evidence>
<feature type="compositionally biased region" description="Basic residues" evidence="12">
    <location>
        <begin position="669"/>
        <end position="681"/>
    </location>
</feature>
<comment type="catalytic activity">
    <reaction evidence="10">
        <text>(L-glutamyl)(n+1)-gamma-L-glutamyl-L-glutamyl-[protein] + H2O = (L-glutamyl)(n)-gamma-L-glutamyl-L-glutamyl-[protein] + L-glutamate</text>
        <dbReference type="Rhea" id="RHEA:60004"/>
        <dbReference type="Rhea" id="RHEA-COMP:15519"/>
        <dbReference type="Rhea" id="RHEA-COMP:15675"/>
        <dbReference type="ChEBI" id="CHEBI:15377"/>
        <dbReference type="ChEBI" id="CHEBI:29985"/>
        <dbReference type="ChEBI" id="CHEBI:143623"/>
    </reaction>
    <physiologicalReaction direction="left-to-right" evidence="10">
        <dbReference type="Rhea" id="RHEA:60005"/>
    </physiologicalReaction>
</comment>
<evidence type="ECO:0000256" key="2">
    <source>
        <dbReference type="ARBA" id="ARBA00004514"/>
    </source>
</evidence>
<comment type="subcellular location">
    <subcellularLocation>
        <location evidence="2">Cytoplasm</location>
        <location evidence="2">Cytosol</location>
    </subcellularLocation>
</comment>
<proteinExistence type="inferred from homology"/>
<dbReference type="PROSITE" id="PS50020">
    <property type="entry name" value="WW_DOMAIN_2"/>
    <property type="match status" value="2"/>
</dbReference>
<feature type="compositionally biased region" description="Pro residues" evidence="12">
    <location>
        <begin position="140"/>
        <end position="157"/>
    </location>
</feature>
<evidence type="ECO:0000256" key="6">
    <source>
        <dbReference type="ARBA" id="ARBA00022723"/>
    </source>
</evidence>
<dbReference type="Pfam" id="PF00246">
    <property type="entry name" value="Peptidase_M14"/>
    <property type="match status" value="1"/>
</dbReference>
<dbReference type="PANTHER" id="PTHR46697:SF1">
    <property type="entry name" value="FORMIN-BINDING PROTEIN 4"/>
    <property type="match status" value="1"/>
</dbReference>
<keyword evidence="7" id="KW-0378">Hydrolase</keyword>
<evidence type="ECO:0000256" key="8">
    <source>
        <dbReference type="ARBA" id="ARBA00022833"/>
    </source>
</evidence>
<dbReference type="PROSITE" id="PS01159">
    <property type="entry name" value="WW_DOMAIN_1"/>
    <property type="match status" value="1"/>
</dbReference>
<keyword evidence="9" id="KW-0482">Metalloprotease</keyword>
<feature type="compositionally biased region" description="Acidic residues" evidence="12">
    <location>
        <begin position="379"/>
        <end position="388"/>
    </location>
</feature>
<dbReference type="Pfam" id="PF00397">
    <property type="entry name" value="WW"/>
    <property type="match status" value="2"/>
</dbReference>
<evidence type="ECO:0000256" key="12">
    <source>
        <dbReference type="SAM" id="MobiDB-lite"/>
    </source>
</evidence>
<dbReference type="CDD" id="cd00201">
    <property type="entry name" value="WW"/>
    <property type="match status" value="2"/>
</dbReference>
<dbReference type="GO" id="GO:0004181">
    <property type="term" value="F:metallocarboxypeptidase activity"/>
    <property type="evidence" value="ECO:0007669"/>
    <property type="project" value="InterPro"/>
</dbReference>
<dbReference type="EMBL" id="SCEB01214770">
    <property type="protein sequence ID" value="RXM33302.1"/>
    <property type="molecule type" value="Genomic_DNA"/>
</dbReference>
<dbReference type="InterPro" id="IPR040626">
    <property type="entry name" value="Pepdidase_M14_N"/>
</dbReference>
<keyword evidence="16" id="KW-1185">Reference proteome</keyword>
<evidence type="ECO:0000256" key="4">
    <source>
        <dbReference type="ARBA" id="ARBA00022645"/>
    </source>
</evidence>
<evidence type="ECO:0000313" key="16">
    <source>
        <dbReference type="Proteomes" id="UP000289886"/>
    </source>
</evidence>
<gene>
    <name evidence="15" type="ORF">EOD39_5571</name>
</gene>
<dbReference type="Gene3D" id="2.60.40.3120">
    <property type="match status" value="1"/>
</dbReference>
<feature type="compositionally biased region" description="Basic and acidic residues" evidence="12">
    <location>
        <begin position="517"/>
        <end position="533"/>
    </location>
</feature>
<sequence>MGKKVRTAPGRRPILQLSPPGPRSITTGGSNSREENPGSTSEDEQDGTGDGPIFIQSASKDIIVEAKPPAVKATEGLSLLGAYEDSDEEESPDSQPQPAKANHNQPGDIDSTLANFLAEIDAITTQPAQTPEESTADSTAPPPTPPRPEPKDQPPAPSHTAAPNGTEAATTGAEFQYDTQYSLSGVGVEMGHWQEVWDENSGCFYYWNTETNEVTWQLPLDLAHQVQGLQHYTDSSTMAVNGSSAQSAVFYPEQNPVISTTVQITKKESKKKEVMESVVALTSEEEERRGVAASLLAPLIPEEVKEAEERWRKKVVCLEEEGPGPEGEGQTVEHPAPTDVETRSHSDPRSNAHSGESSEGEISSVLDVAATSKGNEKAVEEDEMDTEALSEKTKPKVAQKEEEENVDLKFQIGELANTLTSKMEFLGINKKSISNFQLLLLQTETRIADWREGSLGGNYLKRKLQEAAEQIKHYEINATPKGWSCHWDRDHRRYFYVNDHTSASRWEFPDVEEEGDSDGKDMKTEQGFKDQGDPKPPADLLGIGTGPTNYMSLAPVPPGLPITESAASPGTPAKAVKRKAMVSSSGQLQKSATIGSNAVLYSQAAVAAAPVVVPPVFWGVSAVVAPVPPTETVMAAGPTPPLQPAPSRPPASSSADQPAVKTQPAEKSKKLKKDKAKKSKTKMPSLVQKWQSIQRELDDEENSSSSDEDHTVLNHKRIEEWKQQQLVTAKQRGKGSSCFITLIRLHQQGCIKAYIASFASAIVTVPLREPFSALQLLIRLLHLYLTDKMVQVFYDPYESFMQHHLQHYGLFTGKSSGYQKSFHYIVSENSSPDSNDSDVECDHKEGQKKTPYSLVLERALLRTRQLVFDFHGGKQVPRLREPRSLFAIPTRSGPLQPVHWPIECEVIKDKIEHIEWVPPEPEEFYHLTGYERTPMCVGDDRGNDVYSIDSAMKSFYFTFSRIGGCRGPIKEAVCPKGKDDSSLVFESRFESGNLQKAVRVRGHHDYELTLRTDLYTKKHTQWYYFRVQNMKPGTTYRFTIVNLMKSNSLYNLGLKPLLYSEREAHIKKVGWKRTGSNIKYYKNQSGQGGQDLYSLTWTCQFPHENDTCYFAHCYPYTYSDLQRYLAEVSSDPLKSQYCKFRVLCRSLAGNVVYILNITSPSSPQHANAVKKAVVVTARVHPGETNSSWMMKGFLDFILGSSNDAQLLRDMFVFKVVPMLNPDGVIVGNYRCSLAGRDLNRNYKTVLRESFPCVWHTRNMVKRLVAEKEVVLYCDFHGHSRKNNVFMYGCDSKNAPSLRLHERVFPLMLSKNAADKFSFKSCKFRAQKSKEGTGRIVMWRMGIPNSYTMESTFCGSTLGGRKGTHFSTEDLKSLGYHFCDTLLDYCDPDPSKFSQCVIELREMLQEDLRLKLQRLGREIDSNASLSDISLSDIESSTSGSNSTESDGLPMHLISLCHQETSKKVQNVTQEKPGGGNSQEKKSEKIFHSSVKYGIAKQGGSWCSNIQQAACLQVITFLRDVGLQPRVSSGTTDAAVQWSYQL</sequence>
<feature type="compositionally biased region" description="Basic and acidic residues" evidence="12">
    <location>
        <begin position="389"/>
        <end position="400"/>
    </location>
</feature>
<dbReference type="SMART" id="SM00456">
    <property type="entry name" value="WW"/>
    <property type="match status" value="2"/>
</dbReference>
<feature type="region of interest" description="Disordered" evidence="12">
    <location>
        <begin position="635"/>
        <end position="686"/>
    </location>
</feature>
<keyword evidence="5" id="KW-0645">Protease</keyword>